<dbReference type="PANTHER" id="PTHR36427:SF3">
    <property type="entry name" value="LARGE RIBOSOMAL SUBUNIT PROTEIN UL1M"/>
    <property type="match status" value="1"/>
</dbReference>
<evidence type="ECO:0000313" key="8">
    <source>
        <dbReference type="EMBL" id="OGD09412.1"/>
    </source>
</evidence>
<reference evidence="8 9" key="1">
    <citation type="journal article" date="2016" name="Nat. Commun.">
        <title>Thousands of microbial genomes shed light on interconnected biogeochemical processes in an aquifer system.</title>
        <authorList>
            <person name="Anantharaman K."/>
            <person name="Brown C.T."/>
            <person name="Hug L.A."/>
            <person name="Sharon I."/>
            <person name="Castelle C.J."/>
            <person name="Probst A.J."/>
            <person name="Thomas B.C."/>
            <person name="Singh A."/>
            <person name="Wilkins M.J."/>
            <person name="Karaoz U."/>
            <person name="Brodie E.L."/>
            <person name="Williams K.H."/>
            <person name="Hubbard S.S."/>
            <person name="Banfield J.F."/>
        </authorList>
    </citation>
    <scope>NUCLEOTIDE SEQUENCE [LARGE SCALE GENOMIC DNA]</scope>
</reference>
<dbReference type="InterPro" id="IPR016095">
    <property type="entry name" value="Ribosomal_uL1_3-a/b-sand"/>
</dbReference>
<dbReference type="GO" id="GO:0005840">
    <property type="term" value="C:ribosome"/>
    <property type="evidence" value="ECO:0007669"/>
    <property type="project" value="UniProtKB-KW"/>
</dbReference>
<dbReference type="InterPro" id="IPR023673">
    <property type="entry name" value="Ribosomal_uL1_CS"/>
</dbReference>
<organism evidence="8 9">
    <name type="scientific">Candidatus Amesbacteria bacterium RIFOXYB1_FULL_44_23</name>
    <dbReference type="NCBI Taxonomy" id="1797263"/>
    <lineage>
        <taxon>Bacteria</taxon>
        <taxon>Candidatus Amesiibacteriota</taxon>
    </lineage>
</organism>
<dbReference type="SUPFAM" id="SSF56808">
    <property type="entry name" value="Ribosomal protein L1"/>
    <property type="match status" value="1"/>
</dbReference>
<keyword evidence="2" id="KW-0678">Repressor</keyword>
<name>A0A1F4ZSP3_9BACT</name>
<dbReference type="PANTHER" id="PTHR36427">
    <property type="entry name" value="54S RIBOSOMAL PROTEIN L1, MITOCHONDRIAL"/>
    <property type="match status" value="1"/>
</dbReference>
<evidence type="ECO:0000256" key="4">
    <source>
        <dbReference type="ARBA" id="ARBA00022980"/>
    </source>
</evidence>
<feature type="region of interest" description="Disordered" evidence="7">
    <location>
        <begin position="61"/>
        <end position="87"/>
    </location>
</feature>
<feature type="region of interest" description="Disordered" evidence="7">
    <location>
        <begin position="1"/>
        <end position="20"/>
    </location>
</feature>
<dbReference type="InterPro" id="IPR028364">
    <property type="entry name" value="Ribosomal_uL1/biogenesis"/>
</dbReference>
<dbReference type="STRING" id="1797263.A2397_01850"/>
<evidence type="ECO:0000256" key="1">
    <source>
        <dbReference type="ARBA" id="ARBA00010531"/>
    </source>
</evidence>
<keyword evidence="3" id="KW-0810">Translation regulation</keyword>
<evidence type="ECO:0000256" key="3">
    <source>
        <dbReference type="ARBA" id="ARBA00022845"/>
    </source>
</evidence>
<keyword evidence="5 6" id="KW-0687">Ribonucleoprotein</keyword>
<dbReference type="Proteomes" id="UP000176424">
    <property type="component" value="Unassembled WGS sequence"/>
</dbReference>
<dbReference type="GO" id="GO:0006417">
    <property type="term" value="P:regulation of translation"/>
    <property type="evidence" value="ECO:0007669"/>
    <property type="project" value="UniProtKB-KW"/>
</dbReference>
<keyword evidence="4 6" id="KW-0689">Ribosomal protein</keyword>
<dbReference type="EMBL" id="MEXR01000032">
    <property type="protein sequence ID" value="OGD09412.1"/>
    <property type="molecule type" value="Genomic_DNA"/>
</dbReference>
<protein>
    <recommendedName>
        <fullName evidence="6">Ribosomal protein</fullName>
    </recommendedName>
</protein>
<evidence type="ECO:0000256" key="6">
    <source>
        <dbReference type="RuleBase" id="RU000659"/>
    </source>
</evidence>
<comment type="similarity">
    <text evidence="1 6">Belongs to the universal ribosomal protein uL1 family.</text>
</comment>
<proteinExistence type="inferred from homology"/>
<accession>A0A1F4ZSP3</accession>
<evidence type="ECO:0000313" key="9">
    <source>
        <dbReference type="Proteomes" id="UP000176424"/>
    </source>
</evidence>
<gene>
    <name evidence="8" type="ORF">A2397_01850</name>
</gene>
<comment type="caution">
    <text evidence="8">The sequence shown here is derived from an EMBL/GenBank/DDBJ whole genome shotgun (WGS) entry which is preliminary data.</text>
</comment>
<evidence type="ECO:0000256" key="5">
    <source>
        <dbReference type="ARBA" id="ARBA00023274"/>
    </source>
</evidence>
<dbReference type="AlphaFoldDB" id="A0A1F4ZSP3"/>
<evidence type="ECO:0000256" key="7">
    <source>
        <dbReference type="SAM" id="MobiDB-lite"/>
    </source>
</evidence>
<sequence length="278" mass="29937">MGKKRLTVLGSENETEAKAKRAIQLEQKRLREGKSAKAPGLKGGQRVVDTASESLIEYETLQAKQETSAPEPTAEAPKSTKKVHHRSSAYKTAKSLINSENTYTISQALDLLQKTSLTKFVPTVELHITLKTPGFSQTVELPYSTGKTRKIAIADDATVALIEKGTVNFDVLLASPAQMPKLVKLAKTLGPKGLMPNPKNGTVVENPEAVAKKMASSISTAIKTEKSAPIIHTIVGKLNQKPEELSKNIQAIIGVLPEGQVKKIVIKSTMSPAIKLTI</sequence>
<dbReference type="PROSITE" id="PS01199">
    <property type="entry name" value="RIBOSOMAL_L1"/>
    <property type="match status" value="1"/>
</dbReference>
<dbReference type="GO" id="GO:1990904">
    <property type="term" value="C:ribonucleoprotein complex"/>
    <property type="evidence" value="ECO:0007669"/>
    <property type="project" value="UniProtKB-KW"/>
</dbReference>
<dbReference type="Gene3D" id="3.30.190.20">
    <property type="match status" value="1"/>
</dbReference>
<dbReference type="CDD" id="cd00403">
    <property type="entry name" value="Ribosomal_L1"/>
    <property type="match status" value="1"/>
</dbReference>
<dbReference type="Gene3D" id="3.40.50.790">
    <property type="match status" value="1"/>
</dbReference>
<evidence type="ECO:0000256" key="2">
    <source>
        <dbReference type="ARBA" id="ARBA00022491"/>
    </source>
</evidence>
<dbReference type="Pfam" id="PF00687">
    <property type="entry name" value="Ribosomal_L1"/>
    <property type="match status" value="1"/>
</dbReference>
<dbReference type="InterPro" id="IPR023674">
    <property type="entry name" value="Ribosomal_uL1-like"/>
</dbReference>